<dbReference type="EMBL" id="DF820464">
    <property type="protein sequence ID" value="GAK56511.1"/>
    <property type="molecule type" value="Genomic_DNA"/>
</dbReference>
<proteinExistence type="predicted"/>
<evidence type="ECO:0000313" key="3">
    <source>
        <dbReference type="Proteomes" id="UP000030661"/>
    </source>
</evidence>
<dbReference type="AlphaFoldDB" id="A0A081BW06"/>
<keyword evidence="1" id="KW-1133">Transmembrane helix</keyword>
<feature type="transmembrane region" description="Helical" evidence="1">
    <location>
        <begin position="6"/>
        <end position="26"/>
    </location>
</feature>
<organism evidence="2 3">
    <name type="scientific">Vecturithrix granuli</name>
    <dbReference type="NCBI Taxonomy" id="1499967"/>
    <lineage>
        <taxon>Bacteria</taxon>
        <taxon>Candidatus Moduliflexota</taxon>
        <taxon>Candidatus Vecturitrichia</taxon>
        <taxon>Candidatus Vecturitrichales</taxon>
        <taxon>Candidatus Vecturitrichaceae</taxon>
        <taxon>Candidatus Vecturithrix</taxon>
    </lineage>
</organism>
<dbReference type="HOGENOM" id="CLU_2876698_0_0_0"/>
<reference evidence="2 3" key="1">
    <citation type="journal article" date="2015" name="PeerJ">
        <title>First genomic representation of candidate bacterial phylum KSB3 points to enhanced environmental sensing as a trigger of wastewater bulking.</title>
        <authorList>
            <person name="Sekiguchi Y."/>
            <person name="Ohashi A."/>
            <person name="Parks D.H."/>
            <person name="Yamauchi T."/>
            <person name="Tyson G.W."/>
            <person name="Hugenholtz P."/>
        </authorList>
    </citation>
    <scope>NUCLEOTIDE SEQUENCE [LARGE SCALE GENOMIC DNA]</scope>
</reference>
<keyword evidence="3" id="KW-1185">Reference proteome</keyword>
<dbReference type="Proteomes" id="UP000030661">
    <property type="component" value="Unassembled WGS sequence"/>
</dbReference>
<protein>
    <submittedName>
        <fullName evidence="2">Uncharacterized protein</fullName>
    </submittedName>
</protein>
<evidence type="ECO:0000256" key="1">
    <source>
        <dbReference type="SAM" id="Phobius"/>
    </source>
</evidence>
<name>A0A081BW06_VECG1</name>
<dbReference type="STRING" id="1499967.U27_03473"/>
<accession>A0A081BW06</accession>
<gene>
    <name evidence="2" type="ORF">U27_03473</name>
</gene>
<keyword evidence="1" id="KW-0472">Membrane</keyword>
<evidence type="ECO:0000313" key="2">
    <source>
        <dbReference type="EMBL" id="GAK56511.1"/>
    </source>
</evidence>
<keyword evidence="1" id="KW-0812">Transmembrane</keyword>
<sequence>MIKKIFYILFGILIMTLFVGTTGYLYSKSQAPPVIFETESPVIADIQNFTIASGMIIPRKFVL</sequence>